<dbReference type="InterPro" id="IPR054696">
    <property type="entry name" value="GTP-eEF1A_C"/>
</dbReference>
<evidence type="ECO:0000256" key="1">
    <source>
        <dbReference type="ARBA" id="ARBA00012391"/>
    </source>
</evidence>
<keyword evidence="2" id="KW-0808">Transferase</keyword>
<comment type="caution">
    <text evidence="8">The sequence shown here is derived from an EMBL/GenBank/DDBJ whole genome shotgun (WGS) entry which is preliminary data.</text>
</comment>
<organism evidence="8 9">
    <name type="scientific">Glycomyces rhizosphaerae</name>
    <dbReference type="NCBI Taxonomy" id="2054422"/>
    <lineage>
        <taxon>Bacteria</taxon>
        <taxon>Bacillati</taxon>
        <taxon>Actinomycetota</taxon>
        <taxon>Actinomycetes</taxon>
        <taxon>Glycomycetales</taxon>
        <taxon>Glycomycetaceae</taxon>
        <taxon>Glycomyces</taxon>
    </lineage>
</organism>
<dbReference type="Gene3D" id="2.40.30.10">
    <property type="entry name" value="Translation factors"/>
    <property type="match status" value="2"/>
</dbReference>
<evidence type="ECO:0000256" key="6">
    <source>
        <dbReference type="ARBA" id="ARBA00023134"/>
    </source>
</evidence>
<proteinExistence type="predicted"/>
<dbReference type="SUPFAM" id="SSF50465">
    <property type="entry name" value="EF-Tu/eEF-1alpha/eIF2-gamma C-terminal domain"/>
    <property type="match status" value="1"/>
</dbReference>
<evidence type="ECO:0000313" key="9">
    <source>
        <dbReference type="Proteomes" id="UP001595712"/>
    </source>
</evidence>
<dbReference type="InterPro" id="IPR044139">
    <property type="entry name" value="CysN_NoDQ_III"/>
</dbReference>
<dbReference type="InterPro" id="IPR009001">
    <property type="entry name" value="Transl_elong_EF1A/Init_IF2_C"/>
</dbReference>
<dbReference type="Gene3D" id="3.40.50.300">
    <property type="entry name" value="P-loop containing nucleotide triphosphate hydrolases"/>
    <property type="match status" value="1"/>
</dbReference>
<keyword evidence="6" id="KW-0342">GTP-binding</keyword>
<dbReference type="InterPro" id="IPR044138">
    <property type="entry name" value="CysN_II"/>
</dbReference>
<sequence>MTDTLTSREDTHELLRFATAGSVDDGKSTLIGRLLFDSKALFDDQWDAVEAVSAGRGDEYTDLALLTDGLRSEREQGITIDVAYRYFSTPERKFIIADTPGHIQYTRNMVTGASTADLALILVDARKGLVEQSRRHAFLCSLLRVPHIVLCVNKMDLVDYDEAVFKRIENEFAAFATKLEVPDLTVIPVSALKGDNVVNRSENMPWFKGPSLLHHLEKVHIASDRNLVDVRFPVQHVIRPHSNDNHDFRGYAGQVASGVMKPGDEVMVLPSGFTSRIATIETADGPLEEAFPPLSVTVRLEDELDVSRGDMLCRPGNQARVSQDIEAMICWMDESRPLKLRGKYAVKHTTSDVRAIVKDVQYQLDINTLHRNETATELKLNEIGRVTLRTTKPLLCDDYRRNRATGGFILIDEADNRTVGAGIIV</sequence>
<dbReference type="PROSITE" id="PS00301">
    <property type="entry name" value="G_TR_1"/>
    <property type="match status" value="1"/>
</dbReference>
<dbReference type="InterPro" id="IPR050100">
    <property type="entry name" value="TRAFAC_GTPase_members"/>
</dbReference>
<protein>
    <recommendedName>
        <fullName evidence="1">sulfate adenylyltransferase</fullName>
        <ecNumber evidence="1">2.7.7.4</ecNumber>
    </recommendedName>
</protein>
<dbReference type="Pfam" id="PF00009">
    <property type="entry name" value="GTP_EFTU"/>
    <property type="match status" value="1"/>
</dbReference>
<gene>
    <name evidence="8" type="ORF">ACFO8M_02020</name>
</gene>
<dbReference type="CDD" id="cd03695">
    <property type="entry name" value="CysN_NodQ_II"/>
    <property type="match status" value="1"/>
</dbReference>
<keyword evidence="9" id="KW-1185">Reference proteome</keyword>
<dbReference type="InterPro" id="IPR009000">
    <property type="entry name" value="Transl_B-barrel_sf"/>
</dbReference>
<dbReference type="PROSITE" id="PS51722">
    <property type="entry name" value="G_TR_2"/>
    <property type="match status" value="1"/>
</dbReference>
<dbReference type="NCBIfam" id="TIGR02034">
    <property type="entry name" value="CysN"/>
    <property type="match status" value="1"/>
</dbReference>
<dbReference type="InterPro" id="IPR041757">
    <property type="entry name" value="CysN_GTP-bd"/>
</dbReference>
<dbReference type="InterPro" id="IPR011779">
    <property type="entry name" value="SO4_adenylTrfase_lsu"/>
</dbReference>
<evidence type="ECO:0000256" key="5">
    <source>
        <dbReference type="ARBA" id="ARBA00022840"/>
    </source>
</evidence>
<dbReference type="CDD" id="cd04166">
    <property type="entry name" value="CysN_ATPS"/>
    <property type="match status" value="1"/>
</dbReference>
<dbReference type="SUPFAM" id="SSF52540">
    <property type="entry name" value="P-loop containing nucleoside triphosphate hydrolases"/>
    <property type="match status" value="1"/>
</dbReference>
<dbReference type="EMBL" id="JBHRWO010000004">
    <property type="protein sequence ID" value="MFC3491263.1"/>
    <property type="molecule type" value="Genomic_DNA"/>
</dbReference>
<evidence type="ECO:0000256" key="2">
    <source>
        <dbReference type="ARBA" id="ARBA00022679"/>
    </source>
</evidence>
<keyword evidence="5" id="KW-0067">ATP-binding</keyword>
<evidence type="ECO:0000313" key="8">
    <source>
        <dbReference type="EMBL" id="MFC3491263.1"/>
    </source>
</evidence>
<dbReference type="SUPFAM" id="SSF50447">
    <property type="entry name" value="Translation proteins"/>
    <property type="match status" value="1"/>
</dbReference>
<name>A0ABV7PUS6_9ACTN</name>
<dbReference type="PANTHER" id="PTHR23115">
    <property type="entry name" value="TRANSLATION FACTOR"/>
    <property type="match status" value="1"/>
</dbReference>
<dbReference type="Proteomes" id="UP001595712">
    <property type="component" value="Unassembled WGS sequence"/>
</dbReference>
<dbReference type="RefSeq" id="WP_387969793.1">
    <property type="nucleotide sequence ID" value="NZ_JBHRWO010000004.1"/>
</dbReference>
<keyword evidence="3 8" id="KW-0548">Nucleotidyltransferase</keyword>
<evidence type="ECO:0000256" key="3">
    <source>
        <dbReference type="ARBA" id="ARBA00022695"/>
    </source>
</evidence>
<keyword evidence="4" id="KW-0547">Nucleotide-binding</keyword>
<dbReference type="InterPro" id="IPR027417">
    <property type="entry name" value="P-loop_NTPase"/>
</dbReference>
<evidence type="ECO:0000256" key="4">
    <source>
        <dbReference type="ARBA" id="ARBA00022741"/>
    </source>
</evidence>
<feature type="domain" description="Tr-type G" evidence="7">
    <location>
        <begin position="12"/>
        <end position="225"/>
    </location>
</feature>
<accession>A0ABV7PUS6</accession>
<dbReference type="InterPro" id="IPR000795">
    <property type="entry name" value="T_Tr_GTP-bd_dom"/>
</dbReference>
<dbReference type="InterPro" id="IPR031157">
    <property type="entry name" value="G_TR_CS"/>
</dbReference>
<dbReference type="EC" id="2.7.7.4" evidence="1"/>
<reference evidence="9" key="1">
    <citation type="journal article" date="2019" name="Int. J. Syst. Evol. Microbiol.">
        <title>The Global Catalogue of Microorganisms (GCM) 10K type strain sequencing project: providing services to taxonomists for standard genome sequencing and annotation.</title>
        <authorList>
            <consortium name="The Broad Institute Genomics Platform"/>
            <consortium name="The Broad Institute Genome Sequencing Center for Infectious Disease"/>
            <person name="Wu L."/>
            <person name="Ma J."/>
        </authorList>
    </citation>
    <scope>NUCLEOTIDE SEQUENCE [LARGE SCALE GENOMIC DNA]</scope>
    <source>
        <strain evidence="9">CGMCC 4.7396</strain>
    </source>
</reference>
<evidence type="ECO:0000259" key="7">
    <source>
        <dbReference type="PROSITE" id="PS51722"/>
    </source>
</evidence>
<dbReference type="Pfam" id="PF22594">
    <property type="entry name" value="GTP-eEF1A_C"/>
    <property type="match status" value="1"/>
</dbReference>
<dbReference type="GO" id="GO:0016779">
    <property type="term" value="F:nucleotidyltransferase activity"/>
    <property type="evidence" value="ECO:0007669"/>
    <property type="project" value="UniProtKB-KW"/>
</dbReference>
<dbReference type="CDD" id="cd04095">
    <property type="entry name" value="CysN_NoDQ_III"/>
    <property type="match status" value="1"/>
</dbReference>
<dbReference type="PRINTS" id="PR00315">
    <property type="entry name" value="ELONGATNFCT"/>
</dbReference>